<keyword evidence="3" id="KW-0597">Phosphoprotein</keyword>
<evidence type="ECO:0000256" key="1">
    <source>
        <dbReference type="ARBA" id="ARBA00000085"/>
    </source>
</evidence>
<dbReference type="PANTHER" id="PTHR44936:SF9">
    <property type="entry name" value="SENSOR PROTEIN CREC"/>
    <property type="match status" value="1"/>
</dbReference>
<dbReference type="RefSeq" id="WP_379757236.1">
    <property type="nucleotide sequence ID" value="NZ_JBHRSQ010000009.1"/>
</dbReference>
<dbReference type="PROSITE" id="PS50109">
    <property type="entry name" value="HIS_KIN"/>
    <property type="match status" value="1"/>
</dbReference>
<dbReference type="SUPFAM" id="SSF55874">
    <property type="entry name" value="ATPase domain of HSP90 chaperone/DNA topoisomerase II/histidine kinase"/>
    <property type="match status" value="1"/>
</dbReference>
<dbReference type="SMART" id="SM00387">
    <property type="entry name" value="HATPase_c"/>
    <property type="match status" value="1"/>
</dbReference>
<dbReference type="Proteomes" id="UP001595386">
    <property type="component" value="Unassembled WGS sequence"/>
</dbReference>
<proteinExistence type="predicted"/>
<keyword evidence="6" id="KW-0902">Two-component regulatory system</keyword>
<evidence type="ECO:0000256" key="5">
    <source>
        <dbReference type="ARBA" id="ARBA00022777"/>
    </source>
</evidence>
<dbReference type="InterPro" id="IPR005467">
    <property type="entry name" value="His_kinase_dom"/>
</dbReference>
<evidence type="ECO:0000256" key="3">
    <source>
        <dbReference type="ARBA" id="ARBA00022553"/>
    </source>
</evidence>
<dbReference type="EMBL" id="JBHRSQ010000009">
    <property type="protein sequence ID" value="MFC2991950.1"/>
    <property type="molecule type" value="Genomic_DNA"/>
</dbReference>
<dbReference type="Pfam" id="PF02518">
    <property type="entry name" value="HATPase_c"/>
    <property type="match status" value="1"/>
</dbReference>
<evidence type="ECO:0000256" key="6">
    <source>
        <dbReference type="ARBA" id="ARBA00023012"/>
    </source>
</evidence>
<evidence type="ECO:0000259" key="7">
    <source>
        <dbReference type="PROSITE" id="PS50109"/>
    </source>
</evidence>
<keyword evidence="8" id="KW-0067">ATP-binding</keyword>
<accession>A0ABV7B439</accession>
<gene>
    <name evidence="8" type="ORF">ACFODV_07875</name>
</gene>
<dbReference type="InterPro" id="IPR050980">
    <property type="entry name" value="2C_sensor_his_kinase"/>
</dbReference>
<keyword evidence="5" id="KW-0418">Kinase</keyword>
<dbReference type="InterPro" id="IPR036890">
    <property type="entry name" value="HATPase_C_sf"/>
</dbReference>
<feature type="domain" description="Histidine kinase" evidence="7">
    <location>
        <begin position="1"/>
        <end position="119"/>
    </location>
</feature>
<dbReference type="InterPro" id="IPR003594">
    <property type="entry name" value="HATPase_dom"/>
</dbReference>
<comment type="caution">
    <text evidence="8">The sequence shown here is derived from an EMBL/GenBank/DDBJ whole genome shotgun (WGS) entry which is preliminary data.</text>
</comment>
<evidence type="ECO:0000256" key="2">
    <source>
        <dbReference type="ARBA" id="ARBA00012438"/>
    </source>
</evidence>
<dbReference type="Gene3D" id="3.30.565.10">
    <property type="entry name" value="Histidine kinase-like ATPase, C-terminal domain"/>
    <property type="match status" value="1"/>
</dbReference>
<dbReference type="GO" id="GO:0005524">
    <property type="term" value="F:ATP binding"/>
    <property type="evidence" value="ECO:0007669"/>
    <property type="project" value="UniProtKB-KW"/>
</dbReference>
<keyword evidence="4" id="KW-0808">Transferase</keyword>
<keyword evidence="9" id="KW-1185">Reference proteome</keyword>
<dbReference type="PANTHER" id="PTHR44936">
    <property type="entry name" value="SENSOR PROTEIN CREC"/>
    <property type="match status" value="1"/>
</dbReference>
<dbReference type="EC" id="2.7.13.3" evidence="2"/>
<evidence type="ECO:0000313" key="9">
    <source>
        <dbReference type="Proteomes" id="UP001595386"/>
    </source>
</evidence>
<name>A0ABV7B439_9GAMM</name>
<evidence type="ECO:0000256" key="4">
    <source>
        <dbReference type="ARBA" id="ARBA00022679"/>
    </source>
</evidence>
<keyword evidence="8" id="KW-0547">Nucleotide-binding</keyword>
<sequence>MPISLSRELMIRMDPQDLQELVGNLLENALRWAATTVTLSAGEDGEECWIEVADDGRGMSEPQRHHVMARGARLDEQEPGSGLGLAIVSDLVDLYGGRLVLAPSSLGGLAARIYLPSGPLPKG</sequence>
<protein>
    <recommendedName>
        <fullName evidence="2">histidine kinase</fullName>
        <ecNumber evidence="2">2.7.13.3</ecNumber>
    </recommendedName>
</protein>
<evidence type="ECO:0000313" key="8">
    <source>
        <dbReference type="EMBL" id="MFC2991950.1"/>
    </source>
</evidence>
<organism evidence="8 9">
    <name type="scientific">Halomonas tibetensis</name>
    <dbReference type="NCBI Taxonomy" id="2259590"/>
    <lineage>
        <taxon>Bacteria</taxon>
        <taxon>Pseudomonadati</taxon>
        <taxon>Pseudomonadota</taxon>
        <taxon>Gammaproteobacteria</taxon>
        <taxon>Oceanospirillales</taxon>
        <taxon>Halomonadaceae</taxon>
        <taxon>Halomonas</taxon>
    </lineage>
</organism>
<comment type="catalytic activity">
    <reaction evidence="1">
        <text>ATP + protein L-histidine = ADP + protein N-phospho-L-histidine.</text>
        <dbReference type="EC" id="2.7.13.3"/>
    </reaction>
</comment>
<reference evidence="9" key="1">
    <citation type="journal article" date="2019" name="Int. J. Syst. Evol. Microbiol.">
        <title>The Global Catalogue of Microorganisms (GCM) 10K type strain sequencing project: providing services to taxonomists for standard genome sequencing and annotation.</title>
        <authorList>
            <consortium name="The Broad Institute Genomics Platform"/>
            <consortium name="The Broad Institute Genome Sequencing Center for Infectious Disease"/>
            <person name="Wu L."/>
            <person name="Ma J."/>
        </authorList>
    </citation>
    <scope>NUCLEOTIDE SEQUENCE [LARGE SCALE GENOMIC DNA]</scope>
    <source>
        <strain evidence="9">KCTC 52660</strain>
    </source>
</reference>